<evidence type="ECO:0000259" key="4">
    <source>
        <dbReference type="Pfam" id="PF17802"/>
    </source>
</evidence>
<dbReference type="GO" id="GO:0005975">
    <property type="term" value="P:carbohydrate metabolic process"/>
    <property type="evidence" value="ECO:0007669"/>
    <property type="project" value="UniProtKB-ARBA"/>
</dbReference>
<keyword evidence="2" id="KW-1133">Transmembrane helix</keyword>
<dbReference type="Gene3D" id="2.60.40.10">
    <property type="entry name" value="Immunoglobulins"/>
    <property type="match status" value="1"/>
</dbReference>
<protein>
    <submittedName>
        <fullName evidence="5">Prealbumin-like fold domain-containing protein</fullName>
    </submittedName>
</protein>
<dbReference type="RefSeq" id="WP_238127650.1">
    <property type="nucleotide sequence ID" value="NZ_JAKNHJ010000004.1"/>
</dbReference>
<evidence type="ECO:0000256" key="3">
    <source>
        <dbReference type="SAM" id="SignalP"/>
    </source>
</evidence>
<keyword evidence="2" id="KW-0812">Transmembrane</keyword>
<evidence type="ECO:0000256" key="1">
    <source>
        <dbReference type="SAM" id="MobiDB-lite"/>
    </source>
</evidence>
<feature type="compositionally biased region" description="Pro residues" evidence="1">
    <location>
        <begin position="602"/>
        <end position="638"/>
    </location>
</feature>
<dbReference type="InterPro" id="IPR041033">
    <property type="entry name" value="SpaA_PFL_dom_1"/>
</dbReference>
<comment type="caution">
    <text evidence="5">The sequence shown here is derived from an EMBL/GenBank/DDBJ whole genome shotgun (WGS) entry which is preliminary data.</text>
</comment>
<feature type="domain" description="SpaA-like prealbumin fold" evidence="4">
    <location>
        <begin position="443"/>
        <end position="575"/>
    </location>
</feature>
<proteinExistence type="predicted"/>
<dbReference type="AlphaFoldDB" id="A0AAJ1EWX8"/>
<evidence type="ECO:0000313" key="5">
    <source>
        <dbReference type="EMBL" id="MCG4617409.1"/>
    </source>
</evidence>
<feature type="signal peptide" evidence="3">
    <location>
        <begin position="1"/>
        <end position="38"/>
    </location>
</feature>
<feature type="transmembrane region" description="Helical" evidence="2">
    <location>
        <begin position="643"/>
        <end position="662"/>
    </location>
</feature>
<name>A0AAJ1EWX8_9ACTO</name>
<sequence>MTTSRSISLKQGLAFALSALVVISLLVINAIPSSPAQAAARPFPDYDLSFEWIHGQVDKDWKPGDPGDGCVRSAAKEVTPLSHFGFRAKLNPCDGVRTTMKFKYNNVDPQMAPTRDFRLGVTWQYTRRSDNDPYTWKPVENFTMDGEPVPAEKYDPSSQDSVVVKNKDGSWRHLGNNNPRDFFEPAHIVFDDEFHNDEVHTFQWDAYLPADGDHAGMSIGTGSTGDTQGGSIGAKANGLYVSIPASADYRYVLDSEYRAAQKVEDNAKIPNRLLASWSGPLEGSTYTTIPCLEKQQLAPVMAKQSITDIYPELAGVVENPGEVKFQDGSGSYALASYPYEFYVGQPGNWTSVSGLRMMNWDSESQTFKPYGDKNIPYKPTFDSVRKDIPGYTYVDNDLPILKDGRMDMPGYVRSEAPNLELSYHKTPGVDTQHMYFTYKKNPGTFNLSKQAEDGTALAGAKFELYQLVNEKPSLCGVEPDLTNTEEVTVCPVRTPSSPGELGDMLNAAPTNCETKRVRKVVLEGFNADGSFTTGEDGTFTPAGKPALEPGDYLLREVSAPQDYKILNEYIPFEVPIQAKKDAEGKLVSAQVPANINVKNYKTPPPPTTEPPTPSSTPPTSTTPPTPSTPPTPPTPPLPKTGAAVLWTATVILLVAGAVLTVARKKNLQ</sequence>
<dbReference type="InterPro" id="IPR013783">
    <property type="entry name" value="Ig-like_fold"/>
</dbReference>
<feature type="chain" id="PRO_5042579308" evidence="3">
    <location>
        <begin position="39"/>
        <end position="668"/>
    </location>
</feature>
<organism evidence="5 6">
    <name type="scientific">Varibaculum cambriense</name>
    <dbReference type="NCBI Taxonomy" id="184870"/>
    <lineage>
        <taxon>Bacteria</taxon>
        <taxon>Bacillati</taxon>
        <taxon>Actinomycetota</taxon>
        <taxon>Actinomycetes</taxon>
        <taxon>Actinomycetales</taxon>
        <taxon>Actinomycetaceae</taxon>
        <taxon>Varibaculum</taxon>
    </lineage>
</organism>
<reference evidence="5" key="1">
    <citation type="submission" date="2022-01" db="EMBL/GenBank/DDBJ databases">
        <title>Collection of gut derived symbiotic bacterial strains cultured from healthy donors.</title>
        <authorList>
            <person name="Lin H."/>
            <person name="Kohout C."/>
            <person name="Waligurski E."/>
            <person name="Pamer E.G."/>
        </authorList>
    </citation>
    <scope>NUCLEOTIDE SEQUENCE</scope>
    <source>
        <strain evidence="5">DFI.7.46</strain>
    </source>
</reference>
<feature type="region of interest" description="Disordered" evidence="1">
    <location>
        <begin position="596"/>
        <end position="640"/>
    </location>
</feature>
<evidence type="ECO:0000256" key="2">
    <source>
        <dbReference type="SAM" id="Phobius"/>
    </source>
</evidence>
<dbReference type="Pfam" id="PF17802">
    <property type="entry name" value="SpaA"/>
    <property type="match status" value="1"/>
</dbReference>
<dbReference type="Proteomes" id="UP001200537">
    <property type="component" value="Unassembled WGS sequence"/>
</dbReference>
<keyword evidence="3" id="KW-0732">Signal</keyword>
<dbReference type="EMBL" id="JAKNHJ010000004">
    <property type="protein sequence ID" value="MCG4617409.1"/>
    <property type="molecule type" value="Genomic_DNA"/>
</dbReference>
<evidence type="ECO:0000313" key="6">
    <source>
        <dbReference type="Proteomes" id="UP001200537"/>
    </source>
</evidence>
<gene>
    <name evidence="5" type="ORF">L0M99_02705</name>
</gene>
<keyword evidence="2" id="KW-0472">Membrane</keyword>
<accession>A0AAJ1EWX8</accession>